<proteinExistence type="predicted"/>
<evidence type="ECO:0008006" key="3">
    <source>
        <dbReference type="Google" id="ProtNLM"/>
    </source>
</evidence>
<dbReference type="Gene3D" id="3.30.70.1260">
    <property type="entry name" value="bacterial protein sp0830 like"/>
    <property type="match status" value="1"/>
</dbReference>
<evidence type="ECO:0000313" key="1">
    <source>
        <dbReference type="EMBL" id="MDV0445980.1"/>
    </source>
</evidence>
<keyword evidence="2" id="KW-1185">Reference proteome</keyword>
<dbReference type="SUPFAM" id="SSF160379">
    <property type="entry name" value="SP0830-like"/>
    <property type="match status" value="1"/>
</dbReference>
<accession>A0ABU3VRF5</accession>
<dbReference type="Gene3D" id="3.30.70.1280">
    <property type="entry name" value="SP0830-like domains"/>
    <property type="match status" value="1"/>
</dbReference>
<gene>
    <name evidence="1" type="ORF">MmiAt1_15850</name>
</gene>
<dbReference type="RefSeq" id="WP_318786417.1">
    <property type="nucleotide sequence ID" value="NZ_JAWDKC010000029.1"/>
</dbReference>
<dbReference type="EMBL" id="JAWDKC010000029">
    <property type="protein sequence ID" value="MDV0445980.1"/>
    <property type="molecule type" value="Genomic_DNA"/>
</dbReference>
<dbReference type="PIRSF" id="PIRSF008502">
    <property type="entry name" value="UCP008502"/>
    <property type="match status" value="1"/>
</dbReference>
<name>A0ABU3VRF5_9EURY</name>
<dbReference type="PANTHER" id="PTHR36439:SF1">
    <property type="entry name" value="DUF1697 DOMAIN-CONTAINING PROTEIN"/>
    <property type="match status" value="1"/>
</dbReference>
<dbReference type="Proteomes" id="UP001272052">
    <property type="component" value="Unassembled WGS sequence"/>
</dbReference>
<dbReference type="Pfam" id="PF08002">
    <property type="entry name" value="DUF1697"/>
    <property type="match status" value="1"/>
</dbReference>
<dbReference type="InterPro" id="IPR012545">
    <property type="entry name" value="DUF1697"/>
</dbReference>
<dbReference type="PANTHER" id="PTHR36439">
    <property type="entry name" value="BLL4334 PROTEIN"/>
    <property type="match status" value="1"/>
</dbReference>
<reference evidence="1 2" key="1">
    <citation type="submission" date="2023-06" db="EMBL/GenBank/DDBJ databases">
        <title>Genome sequence of Methanimicrococcus sp. At1.</title>
        <authorList>
            <person name="Protasov E."/>
            <person name="Platt K."/>
            <person name="Poehlein A."/>
            <person name="Daniel R."/>
            <person name="Brune A."/>
        </authorList>
    </citation>
    <scope>NUCLEOTIDE SEQUENCE [LARGE SCALE GENOMIC DNA]</scope>
    <source>
        <strain evidence="1 2">At1</strain>
    </source>
</reference>
<sequence>MKYIAFLRGINVGGNNKISMAELKNAFQNHGFSDVQTYINSGNLIFSALPDKEDELKKKCESVLTDEFNVSVPVAVLSADDLTESLDNAPSWWNADSESKHNAIVVISPAQPSEITDAVGGIKPEYENVECFGKIIFWSAPLKTFSRTKWSKIVGTPAYEKVTIRNANTMLKLAKMVRQD</sequence>
<evidence type="ECO:0000313" key="2">
    <source>
        <dbReference type="Proteomes" id="UP001272052"/>
    </source>
</evidence>
<organism evidence="1 2">
    <name type="scientific">Methanimicrococcus hacksteinii</name>
    <dbReference type="NCBI Taxonomy" id="3028293"/>
    <lineage>
        <taxon>Archaea</taxon>
        <taxon>Methanobacteriati</taxon>
        <taxon>Methanobacteriota</taxon>
        <taxon>Stenosarchaea group</taxon>
        <taxon>Methanomicrobia</taxon>
        <taxon>Methanosarcinales</taxon>
        <taxon>Methanosarcinaceae</taxon>
        <taxon>Methanimicrococcus</taxon>
    </lineage>
</organism>
<comment type="caution">
    <text evidence="1">The sequence shown here is derived from an EMBL/GenBank/DDBJ whole genome shotgun (WGS) entry which is preliminary data.</text>
</comment>
<protein>
    <recommendedName>
        <fullName evidence="3">DUF1697 domain-containing protein</fullName>
    </recommendedName>
</protein>